<sequence>MVEKRPHPGDHGVANGSNKRLATKATAQDALAAAKARAAEIAAAMQAKKAAARPATNGASLSPAQNASATPPPPNQSPLSGPPADKLAAMKARIAALKGTSTPPASTDAPPVRPPASSTPPISRPSLEPGLEESRRRGDDGRSKKREPMAPRFATTLANRRTDSPISEKKETEHAGPDTEETKENPYFDPHYRPTKRDRLPRALVFNQRGKYLAQASKMRQQERLEQIKKQISKQARQAGLDENTERGFLVQRPPDVEWWDEGLLEEKSYNCIDDPTKVKIDGDDSLITNYIQHPVILKAPQDQLLVQVKPMYLTTKEQAKVRRMRRAADLKEHQAKIRLGLEPPPPPKVKRGNMMRVMGEQAIADPTAVEMLVEKQIQERHDTHVKSNEERKLTKDERHAKLTENQQKDAKKGLHMCVFKIETLSFGKHRYLIDHNAKEHSFTGITIFNPNLNLVIVEGGLHSMQKYKKLLLHRIKWSENALPTEKQAEKQQGNPPWMKSVDDDDNLKDLSYNKCSLIFEGQLKQRAFRKWGEKICETDGEAKEVLARSKLDSLWALAKSSD</sequence>
<reference evidence="1" key="1">
    <citation type="journal article" date="2020" name="Stud. Mycol.">
        <title>101 Dothideomycetes genomes: a test case for predicting lifestyles and emergence of pathogens.</title>
        <authorList>
            <person name="Haridas S."/>
            <person name="Albert R."/>
            <person name="Binder M."/>
            <person name="Bloem J."/>
            <person name="Labutti K."/>
            <person name="Salamov A."/>
            <person name="Andreopoulos B."/>
            <person name="Baker S."/>
            <person name="Barry K."/>
            <person name="Bills G."/>
            <person name="Bluhm B."/>
            <person name="Cannon C."/>
            <person name="Castanera R."/>
            <person name="Culley D."/>
            <person name="Daum C."/>
            <person name="Ezra D."/>
            <person name="Gonzalez J."/>
            <person name="Henrissat B."/>
            <person name="Kuo A."/>
            <person name="Liang C."/>
            <person name="Lipzen A."/>
            <person name="Lutzoni F."/>
            <person name="Magnuson J."/>
            <person name="Mondo S."/>
            <person name="Nolan M."/>
            <person name="Ohm R."/>
            <person name="Pangilinan J."/>
            <person name="Park H.-J."/>
            <person name="Ramirez L."/>
            <person name="Alfaro M."/>
            <person name="Sun H."/>
            <person name="Tritt A."/>
            <person name="Yoshinaga Y."/>
            <person name="Zwiers L.-H."/>
            <person name="Turgeon B."/>
            <person name="Goodwin S."/>
            <person name="Spatafora J."/>
            <person name="Crous P."/>
            <person name="Grigoriev I."/>
        </authorList>
    </citation>
    <scope>NUCLEOTIDE SEQUENCE</scope>
    <source>
        <strain evidence="1">ATCC 200398</strain>
    </source>
</reference>
<protein>
    <submittedName>
        <fullName evidence="1">PRP3-domain-containing protein</fullName>
    </submittedName>
</protein>
<gene>
    <name evidence="1" type="ORF">BDR25DRAFT_299905</name>
</gene>
<accession>A0ACB6RGK1</accession>
<keyword evidence="2" id="KW-1185">Reference proteome</keyword>
<name>A0ACB6RGK1_9PLEO</name>
<evidence type="ECO:0000313" key="1">
    <source>
        <dbReference type="EMBL" id="KAF2478247.1"/>
    </source>
</evidence>
<dbReference type="Proteomes" id="UP000799755">
    <property type="component" value="Unassembled WGS sequence"/>
</dbReference>
<comment type="caution">
    <text evidence="1">The sequence shown here is derived from an EMBL/GenBank/DDBJ whole genome shotgun (WGS) entry which is preliminary data.</text>
</comment>
<proteinExistence type="predicted"/>
<evidence type="ECO:0000313" key="2">
    <source>
        <dbReference type="Proteomes" id="UP000799755"/>
    </source>
</evidence>
<organism evidence="1 2">
    <name type="scientific">Lindgomyces ingoldianus</name>
    <dbReference type="NCBI Taxonomy" id="673940"/>
    <lineage>
        <taxon>Eukaryota</taxon>
        <taxon>Fungi</taxon>
        <taxon>Dikarya</taxon>
        <taxon>Ascomycota</taxon>
        <taxon>Pezizomycotina</taxon>
        <taxon>Dothideomycetes</taxon>
        <taxon>Pleosporomycetidae</taxon>
        <taxon>Pleosporales</taxon>
        <taxon>Lindgomycetaceae</taxon>
        <taxon>Lindgomyces</taxon>
    </lineage>
</organism>
<dbReference type="EMBL" id="MU003492">
    <property type="protein sequence ID" value="KAF2478247.1"/>
    <property type="molecule type" value="Genomic_DNA"/>
</dbReference>